<reference evidence="6 7" key="1">
    <citation type="journal article" date="2016" name="BMC Genomics">
        <title>Genome sequencing and secondary metabolism of the postharvest pathogen Penicillium griseofulvum.</title>
        <authorList>
            <person name="Banani H."/>
            <person name="Marcet-Houben M."/>
            <person name="Ballester A.R."/>
            <person name="Abbruscato P."/>
            <person name="Gonzalez-Candelas L."/>
            <person name="Gabaldon T."/>
            <person name="Spadaro D."/>
        </authorList>
    </citation>
    <scope>NUCLEOTIDE SEQUENCE [LARGE SCALE GENOMIC DNA]</scope>
    <source>
        <strain evidence="6 7">PG3</strain>
    </source>
</reference>
<protein>
    <submittedName>
        <fullName evidence="6">Male sterility, NAD-binding</fullName>
    </submittedName>
</protein>
<keyword evidence="1" id="KW-0596">Phosphopantetheine</keyword>
<feature type="transmembrane region" description="Helical" evidence="3">
    <location>
        <begin position="232"/>
        <end position="261"/>
    </location>
</feature>
<evidence type="ECO:0000313" key="6">
    <source>
        <dbReference type="EMBL" id="KXG45463.1"/>
    </source>
</evidence>
<dbReference type="Pfam" id="PF00501">
    <property type="entry name" value="AMP-binding"/>
    <property type="match status" value="1"/>
</dbReference>
<evidence type="ECO:0000259" key="4">
    <source>
        <dbReference type="Pfam" id="PF00501"/>
    </source>
</evidence>
<organism evidence="6 7">
    <name type="scientific">Penicillium patulum</name>
    <name type="common">Penicillium griseofulvum</name>
    <dbReference type="NCBI Taxonomy" id="5078"/>
    <lineage>
        <taxon>Eukaryota</taxon>
        <taxon>Fungi</taxon>
        <taxon>Dikarya</taxon>
        <taxon>Ascomycota</taxon>
        <taxon>Pezizomycotina</taxon>
        <taxon>Eurotiomycetes</taxon>
        <taxon>Eurotiomycetidae</taxon>
        <taxon>Eurotiales</taxon>
        <taxon>Aspergillaceae</taxon>
        <taxon>Penicillium</taxon>
    </lineage>
</organism>
<accession>A0A135L944</accession>
<feature type="domain" description="Thioester reductase (TE)" evidence="5">
    <location>
        <begin position="697"/>
        <end position="936"/>
    </location>
</feature>
<keyword evidence="3" id="KW-0812">Transmembrane</keyword>
<dbReference type="InterPro" id="IPR042099">
    <property type="entry name" value="ANL_N_sf"/>
</dbReference>
<proteinExistence type="predicted"/>
<dbReference type="InterPro" id="IPR000873">
    <property type="entry name" value="AMP-dep_synth/lig_dom"/>
</dbReference>
<dbReference type="STRING" id="5078.A0A135L944"/>
<dbReference type="InterPro" id="IPR020845">
    <property type="entry name" value="AMP-binding_CS"/>
</dbReference>
<dbReference type="PANTHER" id="PTHR43439:SF2">
    <property type="entry name" value="ENZYME, PUTATIVE (JCVI)-RELATED"/>
    <property type="match status" value="1"/>
</dbReference>
<evidence type="ECO:0000256" key="3">
    <source>
        <dbReference type="SAM" id="Phobius"/>
    </source>
</evidence>
<dbReference type="PROSITE" id="PS00455">
    <property type="entry name" value="AMP_BINDING"/>
    <property type="match status" value="1"/>
</dbReference>
<sequence length="1064" mass="119310">MTETSNYGKVGERLLLNYIEATASQNPYKLAIYQLLILEDGDSHEPKIVTLNYQQLVILIDKLCWKLHRSGLIPQTTVAYLGPSDLRHLLIILAAAKLQARILLLSPRGSISIYEHLMKECQCSALLYDLDFAETAKKISQKRRVDILQAGNLEELLGDLDPVEHYPYEGSWRSLSSLPIVILHTSGSTGMPKPVPFTHSALGAIDAQRLISQQDPKAMQTHLEIMSKSKMVYIAFPLFHVAGFALSCYLLISGSVLLFGYPRQPPNISILRDALRVKSLEAALIPPSIIDDIARDSEVLEDISQLRYILSGGGPVAQKSGDIVVTKTRLFVGLGSTECGSFIQYPTDPTHWNYYHFHASNGINWHPVLENSEEQSTEFELILHRDSSCKQYQGVFHNFPDLDKWSTKDVFRKHPSIPDYWEYRYRVDDLVVFSTGEKMNPIPVERRVSGIPGIKAALVIGNKQPRPGILIELDDPYNSLNYDSVLPPELQGPFKEAVGIENDRNSRDAQIDEKLILIAAPDKEFARTPKGTVNRNKTLEQYKTEIDDLYRSMDPSNAKGLNELTLDMTSQDLLASDLTRLVERILANDSELDQQRNVFAAGLDSGQTQILASVVGKALVRQTGQLERAITVDTVYRNPTPQKLAEFVIGSQNPLGDDSQEASEFQKVLQRYSKEIPNSPAKRESSVSTDRGVHVLLTGTTGFVGSHTLRSLLRRQEVSQITCLNRSGANESKICLQRFPDDESKNHSVQLDSKVADLSKPFLGLSEEVYYELQKSITHILHCHWAVDFTRPLDYFEPNIKGLVSLIQFAHTSKHNPQIIFLSSIATVTNWKEDTPVPEETLRSPETTETAYGESKLIASLLLDQAATSAGIRSYIFRLGQVAGPVNKYTEDGDMPWPRRDWFPTLLEASVQLDCLPETLGIGNKIEWMPVDTVAELFSDLICTPRVYETGSLTNTRYYNLVNPQHILFSDVVPMLAKRLGTNESLDIVPLRDWVHRLSQGIDERGSSTNPGLRLLGFFQGLTRSEKSVVIDTAMIEERFPRLGQVGAVSGRWISLWLEQWGMA</sequence>
<dbReference type="EMBL" id="LHQR01000071">
    <property type="protein sequence ID" value="KXG45463.1"/>
    <property type="molecule type" value="Genomic_DNA"/>
</dbReference>
<dbReference type="AlphaFoldDB" id="A0A135L944"/>
<dbReference type="GeneID" id="63707025"/>
<name>A0A135L944_PENPA</name>
<dbReference type="OrthoDB" id="429813at2759"/>
<dbReference type="Pfam" id="PF23562">
    <property type="entry name" value="AMP-binding_C_3"/>
    <property type="match status" value="1"/>
</dbReference>
<dbReference type="Gene3D" id="3.40.50.12780">
    <property type="entry name" value="N-terminal domain of ligase-like"/>
    <property type="match status" value="1"/>
</dbReference>
<dbReference type="SUPFAM" id="SSF56801">
    <property type="entry name" value="Acetyl-CoA synthetase-like"/>
    <property type="match status" value="1"/>
</dbReference>
<dbReference type="InterPro" id="IPR036291">
    <property type="entry name" value="NAD(P)-bd_dom_sf"/>
</dbReference>
<dbReference type="SUPFAM" id="SSF51735">
    <property type="entry name" value="NAD(P)-binding Rossmann-fold domains"/>
    <property type="match status" value="1"/>
</dbReference>
<dbReference type="Pfam" id="PF07993">
    <property type="entry name" value="NAD_binding_4"/>
    <property type="match status" value="1"/>
</dbReference>
<dbReference type="PANTHER" id="PTHR43439">
    <property type="entry name" value="PHENYLACETATE-COENZYME A LIGASE"/>
    <property type="match status" value="1"/>
</dbReference>
<evidence type="ECO:0000256" key="2">
    <source>
        <dbReference type="ARBA" id="ARBA00022553"/>
    </source>
</evidence>
<dbReference type="Gene3D" id="3.40.50.720">
    <property type="entry name" value="NAD(P)-binding Rossmann-like Domain"/>
    <property type="match status" value="1"/>
</dbReference>
<dbReference type="OMA" id="DAPINGY"/>
<dbReference type="Proteomes" id="UP000070168">
    <property type="component" value="Unassembled WGS sequence"/>
</dbReference>
<feature type="domain" description="AMP-dependent synthetase/ligase" evidence="4">
    <location>
        <begin position="21"/>
        <end position="354"/>
    </location>
</feature>
<dbReference type="RefSeq" id="XP_040643999.1">
    <property type="nucleotide sequence ID" value="XM_040791725.1"/>
</dbReference>
<evidence type="ECO:0000259" key="5">
    <source>
        <dbReference type="Pfam" id="PF07993"/>
    </source>
</evidence>
<keyword evidence="7" id="KW-1185">Reference proteome</keyword>
<dbReference type="InterPro" id="IPR051414">
    <property type="entry name" value="Adenylate-forming_Reductase"/>
</dbReference>
<evidence type="ECO:0000256" key="1">
    <source>
        <dbReference type="ARBA" id="ARBA00022450"/>
    </source>
</evidence>
<keyword evidence="3" id="KW-0472">Membrane</keyword>
<keyword evidence="3" id="KW-1133">Transmembrane helix</keyword>
<keyword evidence="2" id="KW-0597">Phosphoprotein</keyword>
<comment type="caution">
    <text evidence="6">The sequence shown here is derived from an EMBL/GenBank/DDBJ whole genome shotgun (WGS) entry which is preliminary data.</text>
</comment>
<dbReference type="InterPro" id="IPR013120">
    <property type="entry name" value="FAR_NAD-bd"/>
</dbReference>
<evidence type="ECO:0000313" key="7">
    <source>
        <dbReference type="Proteomes" id="UP000070168"/>
    </source>
</evidence>
<gene>
    <name evidence="6" type="ORF">PGRI_040120</name>
</gene>